<feature type="region of interest" description="Disordered" evidence="1">
    <location>
        <begin position="151"/>
        <end position="188"/>
    </location>
</feature>
<dbReference type="Gene3D" id="1.10.110.10">
    <property type="entry name" value="Plant lipid-transfer and hydrophobic proteins"/>
    <property type="match status" value="1"/>
</dbReference>
<feature type="domain" description="Bifunctional inhibitor/plant lipid transfer protein/seed storage helical" evidence="3">
    <location>
        <begin position="26"/>
        <end position="118"/>
    </location>
</feature>
<protein>
    <recommendedName>
        <fullName evidence="3">Bifunctional inhibitor/plant lipid transfer protein/seed storage helical domain-containing protein</fullName>
    </recommendedName>
</protein>
<name>A0A7N0V968_KALFE</name>
<dbReference type="InterPro" id="IPR036312">
    <property type="entry name" value="Bifun_inhib/LTP/seed_sf"/>
</dbReference>
<evidence type="ECO:0000313" key="4">
    <source>
        <dbReference type="EnsemblPlants" id="Kaladp0427s0030.1.v1.1"/>
    </source>
</evidence>
<organism evidence="4 5">
    <name type="scientific">Kalanchoe fedtschenkoi</name>
    <name type="common">Lavender scallops</name>
    <name type="synonym">South American air plant</name>
    <dbReference type="NCBI Taxonomy" id="63787"/>
    <lineage>
        <taxon>Eukaryota</taxon>
        <taxon>Viridiplantae</taxon>
        <taxon>Streptophyta</taxon>
        <taxon>Embryophyta</taxon>
        <taxon>Tracheophyta</taxon>
        <taxon>Spermatophyta</taxon>
        <taxon>Magnoliopsida</taxon>
        <taxon>eudicotyledons</taxon>
        <taxon>Gunneridae</taxon>
        <taxon>Pentapetalae</taxon>
        <taxon>Saxifragales</taxon>
        <taxon>Crassulaceae</taxon>
        <taxon>Kalanchoe</taxon>
    </lineage>
</organism>
<feature type="signal peptide" evidence="2">
    <location>
        <begin position="1"/>
        <end position="32"/>
    </location>
</feature>
<dbReference type="InterPro" id="IPR053353">
    <property type="entry name" value="Plant_LTP_GPI-anchored"/>
</dbReference>
<dbReference type="PANTHER" id="PTHR35747:SF2">
    <property type="entry name" value="NON-SPECIFIC LIPID TRANSFER PROTEIN GPI-ANCHORED 25"/>
    <property type="match status" value="1"/>
</dbReference>
<dbReference type="AlphaFoldDB" id="A0A7N0V968"/>
<evidence type="ECO:0000259" key="3">
    <source>
        <dbReference type="Pfam" id="PF14368"/>
    </source>
</evidence>
<proteinExistence type="predicted"/>
<dbReference type="InterPro" id="IPR016140">
    <property type="entry name" value="Bifunc_inhib/LTP/seed_store"/>
</dbReference>
<dbReference type="Pfam" id="PF14368">
    <property type="entry name" value="LTP_2"/>
    <property type="match status" value="1"/>
</dbReference>
<feature type="chain" id="PRO_5029631933" description="Bifunctional inhibitor/plant lipid transfer protein/seed storage helical domain-containing protein" evidence="2">
    <location>
        <begin position="33"/>
        <end position="220"/>
    </location>
</feature>
<evidence type="ECO:0000256" key="1">
    <source>
        <dbReference type="SAM" id="MobiDB-lite"/>
    </source>
</evidence>
<evidence type="ECO:0000256" key="2">
    <source>
        <dbReference type="SAM" id="SignalP"/>
    </source>
</evidence>
<dbReference type="EnsemblPlants" id="Kaladp0427s0030.1.v1.1">
    <property type="protein sequence ID" value="Kaladp0427s0030.1.v1.1"/>
    <property type="gene ID" value="Kaladp0427s0030.v1.1"/>
</dbReference>
<dbReference type="Gramene" id="Kaladp0427s0030.1.v1.1">
    <property type="protein sequence ID" value="Kaladp0427s0030.1.v1.1"/>
    <property type="gene ID" value="Kaladp0427s0030.v1.1"/>
</dbReference>
<accession>A0A7N0V968</accession>
<evidence type="ECO:0000313" key="5">
    <source>
        <dbReference type="Proteomes" id="UP000594263"/>
    </source>
</evidence>
<feature type="compositionally biased region" description="Polar residues" evidence="1">
    <location>
        <begin position="151"/>
        <end position="171"/>
    </location>
</feature>
<dbReference type="OMA" id="KHITWFL"/>
<dbReference type="SUPFAM" id="SSF47699">
    <property type="entry name" value="Bifunctional inhibitor/lipid-transfer protein/seed storage 2S albumin"/>
    <property type="match status" value="1"/>
</dbReference>
<keyword evidence="5" id="KW-1185">Reference proteome</keyword>
<dbReference type="PANTHER" id="PTHR35747">
    <property type="entry name" value="BIFUNCTIONAL INHIBITOR/LIPID-TRANSFER PROTEIN/SEED STORAGE 2S ALBUMIN SUPERFAMILY PROTEIN"/>
    <property type="match status" value="1"/>
</dbReference>
<reference evidence="4" key="1">
    <citation type="submission" date="2021-01" db="UniProtKB">
        <authorList>
            <consortium name="EnsemblPlants"/>
        </authorList>
    </citation>
    <scope>IDENTIFICATION</scope>
</reference>
<dbReference type="Proteomes" id="UP000594263">
    <property type="component" value="Unplaced"/>
</dbReference>
<keyword evidence="2" id="KW-0732">Signal</keyword>
<sequence length="220" mass="22965">MEFLTSVPIIHGLTPSLLSFVFVALVVTVASASSPPPPAQLAGEDCTGEIVRFSACLPYVSSYPNNISSSASSACCHSFSSAFGSGDGVCFCYLLRQPLVLGFPVNVTRILSLTSVCSPPYASSLTNSSLASVCNASPALPPLHSVTTGPAFTNPNTSHAPAETAGSSTSISPPPKDAQSQPAPMKKPELHLFGEGHTSCRLSFSFYFAAFWMAFIHSLL</sequence>